<dbReference type="InterPro" id="IPR054201">
    <property type="entry name" value="DUF6906"/>
</dbReference>
<evidence type="ECO:0000259" key="1">
    <source>
        <dbReference type="Pfam" id="PF21847"/>
    </source>
</evidence>
<dbReference type="AlphaFoldDB" id="A0A4V3D587"/>
<keyword evidence="3" id="KW-1185">Reference proteome</keyword>
<reference evidence="2 3" key="1">
    <citation type="submission" date="2019-03" db="EMBL/GenBank/DDBJ databases">
        <title>Genomic Encyclopedia of Type Strains, Phase IV (KMG-IV): sequencing the most valuable type-strain genomes for metagenomic binning, comparative biology and taxonomic classification.</title>
        <authorList>
            <person name="Goeker M."/>
        </authorList>
    </citation>
    <scope>NUCLEOTIDE SEQUENCE [LARGE SCALE GENOMIC DNA]</scope>
    <source>
        <strain evidence="2 3">DSM 28697</strain>
    </source>
</reference>
<organism evidence="2 3">
    <name type="scientific">Aureibacillus halotolerans</name>
    <dbReference type="NCBI Taxonomy" id="1508390"/>
    <lineage>
        <taxon>Bacteria</taxon>
        <taxon>Bacillati</taxon>
        <taxon>Bacillota</taxon>
        <taxon>Bacilli</taxon>
        <taxon>Bacillales</taxon>
        <taxon>Bacillaceae</taxon>
        <taxon>Aureibacillus</taxon>
    </lineage>
</organism>
<protein>
    <recommendedName>
        <fullName evidence="1">DUF6906 domain-containing protein</fullName>
    </recommendedName>
</protein>
<dbReference type="Pfam" id="PF21847">
    <property type="entry name" value="DUF6906"/>
    <property type="match status" value="1"/>
</dbReference>
<feature type="domain" description="DUF6906" evidence="1">
    <location>
        <begin position="1"/>
        <end position="50"/>
    </location>
</feature>
<evidence type="ECO:0000313" key="2">
    <source>
        <dbReference type="EMBL" id="TDQ39197.1"/>
    </source>
</evidence>
<proteinExistence type="predicted"/>
<accession>A0A4V3D587</accession>
<dbReference type="EMBL" id="SNYJ01000008">
    <property type="protein sequence ID" value="TDQ39197.1"/>
    <property type="molecule type" value="Genomic_DNA"/>
</dbReference>
<comment type="caution">
    <text evidence="2">The sequence shown here is derived from an EMBL/GenBank/DDBJ whole genome shotgun (WGS) entry which is preliminary data.</text>
</comment>
<name>A0A4V3D587_9BACI</name>
<dbReference type="Proteomes" id="UP000295632">
    <property type="component" value="Unassembled WGS sequence"/>
</dbReference>
<sequence>MKHGTRLTLKEKKHLTSYSINPDNWLVSKRDGDMLTLRHRLTDEVKHIPKP</sequence>
<gene>
    <name evidence="2" type="ORF">EV213_108149</name>
</gene>
<dbReference type="RefSeq" id="WP_166639267.1">
    <property type="nucleotide sequence ID" value="NZ_SNYJ01000008.1"/>
</dbReference>
<evidence type="ECO:0000313" key="3">
    <source>
        <dbReference type="Proteomes" id="UP000295632"/>
    </source>
</evidence>